<comment type="caution">
    <text evidence="1">The sequence shown here is derived from an EMBL/GenBank/DDBJ whole genome shotgun (WGS) entry which is preliminary data.</text>
</comment>
<dbReference type="PANTHER" id="PTHR34415">
    <property type="entry name" value="INTEGRASE CATALYTIC DOMAIN-CONTAINING PROTEIN"/>
    <property type="match status" value="1"/>
</dbReference>
<evidence type="ECO:0000313" key="2">
    <source>
        <dbReference type="Proteomes" id="UP000735302"/>
    </source>
</evidence>
<dbReference type="AlphaFoldDB" id="A0AAV3Y0X0"/>
<keyword evidence="2" id="KW-1185">Reference proteome</keyword>
<accession>A0AAV3Y0X0</accession>
<name>A0AAV3Y0X0_9GAST</name>
<protein>
    <recommendedName>
        <fullName evidence="3">CRAL-TRIO domain-containing protein</fullName>
    </recommendedName>
</protein>
<dbReference type="PANTHER" id="PTHR34415:SF1">
    <property type="entry name" value="INTEGRASE CATALYTIC DOMAIN-CONTAINING PROTEIN"/>
    <property type="match status" value="1"/>
</dbReference>
<sequence>MARPASAGSGSLPSRRIGQTCRCSGVDDADSPVETDLDLIGFNPVKRLALARCSLRNYGKDAIDDARDSLSAALINVGSVERKLLIPGVVEEAQNPHDHSYKYHVKLVRNGNAVFIQVCITAFLYTYDETLANEGSNDVLSMISHFIDSYLNPDAIELLLFCHLCAGQNKNWTMFRYIYHLVRVKKRFPKAMLTFPIKGHSYLECDKYTGLVYQQFRVEVPSDWVPPFEQAQRSPLPFTVIHCDSAVFT</sequence>
<evidence type="ECO:0008006" key="3">
    <source>
        <dbReference type="Google" id="ProtNLM"/>
    </source>
</evidence>
<dbReference type="Proteomes" id="UP000735302">
    <property type="component" value="Unassembled WGS sequence"/>
</dbReference>
<reference evidence="1 2" key="1">
    <citation type="journal article" date="2021" name="Elife">
        <title>Chloroplast acquisition without the gene transfer in kleptoplastic sea slugs, Plakobranchus ocellatus.</title>
        <authorList>
            <person name="Maeda T."/>
            <person name="Takahashi S."/>
            <person name="Yoshida T."/>
            <person name="Shimamura S."/>
            <person name="Takaki Y."/>
            <person name="Nagai Y."/>
            <person name="Toyoda A."/>
            <person name="Suzuki Y."/>
            <person name="Arimoto A."/>
            <person name="Ishii H."/>
            <person name="Satoh N."/>
            <person name="Nishiyama T."/>
            <person name="Hasebe M."/>
            <person name="Maruyama T."/>
            <person name="Minagawa J."/>
            <person name="Obokata J."/>
            <person name="Shigenobu S."/>
        </authorList>
    </citation>
    <scope>NUCLEOTIDE SEQUENCE [LARGE SCALE GENOMIC DNA]</scope>
</reference>
<evidence type="ECO:0000313" key="1">
    <source>
        <dbReference type="EMBL" id="GFN75756.1"/>
    </source>
</evidence>
<organism evidence="1 2">
    <name type="scientific">Plakobranchus ocellatus</name>
    <dbReference type="NCBI Taxonomy" id="259542"/>
    <lineage>
        <taxon>Eukaryota</taxon>
        <taxon>Metazoa</taxon>
        <taxon>Spiralia</taxon>
        <taxon>Lophotrochozoa</taxon>
        <taxon>Mollusca</taxon>
        <taxon>Gastropoda</taxon>
        <taxon>Heterobranchia</taxon>
        <taxon>Euthyneura</taxon>
        <taxon>Panpulmonata</taxon>
        <taxon>Sacoglossa</taxon>
        <taxon>Placobranchoidea</taxon>
        <taxon>Plakobranchidae</taxon>
        <taxon>Plakobranchus</taxon>
    </lineage>
</organism>
<proteinExistence type="predicted"/>
<dbReference type="EMBL" id="BLXT01000298">
    <property type="protein sequence ID" value="GFN75756.1"/>
    <property type="molecule type" value="Genomic_DNA"/>
</dbReference>
<gene>
    <name evidence="1" type="ORF">PoB_000226200</name>
</gene>